<protein>
    <submittedName>
        <fullName evidence="6">Cytochrome P450</fullName>
    </submittedName>
</protein>
<keyword evidence="4" id="KW-0560">Oxidoreductase</keyword>
<evidence type="ECO:0000313" key="6">
    <source>
        <dbReference type="WBParaSite" id="PSU_v2.g15526.t1"/>
    </source>
</evidence>
<evidence type="ECO:0000256" key="1">
    <source>
        <dbReference type="ARBA" id="ARBA00010617"/>
    </source>
</evidence>
<keyword evidence="5" id="KW-1185">Reference proteome</keyword>
<dbReference type="InterPro" id="IPR050182">
    <property type="entry name" value="Cytochrome_P450_fam2"/>
</dbReference>
<dbReference type="GO" id="GO:0016712">
    <property type="term" value="F:oxidoreductase activity, acting on paired donors, with incorporation or reduction of molecular oxygen, reduced flavin or flavoprotein as one donor, and incorporation of one atom of oxygen"/>
    <property type="evidence" value="ECO:0007669"/>
    <property type="project" value="TreeGrafter"/>
</dbReference>
<dbReference type="Proteomes" id="UP000887577">
    <property type="component" value="Unplaced"/>
</dbReference>
<dbReference type="AlphaFoldDB" id="A0A914Y9T7"/>
<accession>A0A914Y9T7</accession>
<dbReference type="GO" id="GO:0006805">
    <property type="term" value="P:xenobiotic metabolic process"/>
    <property type="evidence" value="ECO:0007669"/>
    <property type="project" value="TreeGrafter"/>
</dbReference>
<keyword evidence="3" id="KW-0408">Iron</keyword>
<evidence type="ECO:0000256" key="2">
    <source>
        <dbReference type="ARBA" id="ARBA00022723"/>
    </source>
</evidence>
<dbReference type="GO" id="GO:0005506">
    <property type="term" value="F:iron ion binding"/>
    <property type="evidence" value="ECO:0007669"/>
    <property type="project" value="InterPro"/>
</dbReference>
<comment type="similarity">
    <text evidence="1">Belongs to the cytochrome P450 family.</text>
</comment>
<dbReference type="PANTHER" id="PTHR24300">
    <property type="entry name" value="CYTOCHROME P450 508A4-RELATED"/>
    <property type="match status" value="1"/>
</dbReference>
<dbReference type="GO" id="GO:0005737">
    <property type="term" value="C:cytoplasm"/>
    <property type="evidence" value="ECO:0007669"/>
    <property type="project" value="TreeGrafter"/>
</dbReference>
<reference evidence="6" key="1">
    <citation type="submission" date="2022-11" db="UniProtKB">
        <authorList>
            <consortium name="WormBaseParasite"/>
        </authorList>
    </citation>
    <scope>IDENTIFICATION</scope>
</reference>
<dbReference type="InterPro" id="IPR001128">
    <property type="entry name" value="Cyt_P450"/>
</dbReference>
<sequence length="174" mass="20190">MLGVILLSLFAILIFHQFYWRRLNLPPGPMPWPLIGNIPLMDLKNIDNQLLEFKKQYGNVYTLWIPKPTVIVGGLEQLRTTFIKNGDKVSGRPYSYIMEEIFKGTYGIVLGHDSFWKNQRKFLLQFLRDFGVGKPVMENAIQIQASDVCTYFKNLKGAPIPLTKLFCVSYFFLY</sequence>
<evidence type="ECO:0000256" key="4">
    <source>
        <dbReference type="ARBA" id="ARBA00023033"/>
    </source>
</evidence>
<dbReference type="GO" id="GO:0006082">
    <property type="term" value="P:organic acid metabolic process"/>
    <property type="evidence" value="ECO:0007669"/>
    <property type="project" value="TreeGrafter"/>
</dbReference>
<evidence type="ECO:0000256" key="3">
    <source>
        <dbReference type="ARBA" id="ARBA00023004"/>
    </source>
</evidence>
<evidence type="ECO:0000313" key="5">
    <source>
        <dbReference type="Proteomes" id="UP000887577"/>
    </source>
</evidence>
<dbReference type="GO" id="GO:0020037">
    <property type="term" value="F:heme binding"/>
    <property type="evidence" value="ECO:0007669"/>
    <property type="project" value="InterPro"/>
</dbReference>
<keyword evidence="4" id="KW-0503">Monooxygenase</keyword>
<proteinExistence type="inferred from homology"/>
<dbReference type="SUPFAM" id="SSF48264">
    <property type="entry name" value="Cytochrome P450"/>
    <property type="match status" value="1"/>
</dbReference>
<dbReference type="Gene3D" id="1.10.630.10">
    <property type="entry name" value="Cytochrome P450"/>
    <property type="match status" value="1"/>
</dbReference>
<dbReference type="Pfam" id="PF00067">
    <property type="entry name" value="p450"/>
    <property type="match status" value="1"/>
</dbReference>
<organism evidence="5 6">
    <name type="scientific">Panagrolaimus superbus</name>
    <dbReference type="NCBI Taxonomy" id="310955"/>
    <lineage>
        <taxon>Eukaryota</taxon>
        <taxon>Metazoa</taxon>
        <taxon>Ecdysozoa</taxon>
        <taxon>Nematoda</taxon>
        <taxon>Chromadorea</taxon>
        <taxon>Rhabditida</taxon>
        <taxon>Tylenchina</taxon>
        <taxon>Panagrolaimomorpha</taxon>
        <taxon>Panagrolaimoidea</taxon>
        <taxon>Panagrolaimidae</taxon>
        <taxon>Panagrolaimus</taxon>
    </lineage>
</organism>
<keyword evidence="2" id="KW-0479">Metal-binding</keyword>
<dbReference type="PANTHER" id="PTHR24300:SF375">
    <property type="entry name" value="CYTOCHROME P450 FAMILY"/>
    <property type="match status" value="1"/>
</dbReference>
<dbReference type="WBParaSite" id="PSU_v2.g15526.t1">
    <property type="protein sequence ID" value="PSU_v2.g15526.t1"/>
    <property type="gene ID" value="PSU_v2.g15526"/>
</dbReference>
<name>A0A914Y9T7_9BILA</name>
<dbReference type="InterPro" id="IPR036396">
    <property type="entry name" value="Cyt_P450_sf"/>
</dbReference>